<dbReference type="RefSeq" id="WP_310221668.1">
    <property type="nucleotide sequence ID" value="NZ_JAVDWV010000002.1"/>
</dbReference>
<dbReference type="EMBL" id="JAVDWV010000002">
    <property type="protein sequence ID" value="MDR7153627.1"/>
    <property type="molecule type" value="Genomic_DNA"/>
</dbReference>
<evidence type="ECO:0000256" key="1">
    <source>
        <dbReference type="ARBA" id="ARBA00006845"/>
    </source>
</evidence>
<dbReference type="InterPro" id="IPR000468">
    <property type="entry name" value="Barstar"/>
</dbReference>
<protein>
    <submittedName>
        <fullName evidence="3">RNAse (Barnase) inhibitor barstar</fullName>
    </submittedName>
</protein>
<feature type="domain" description="Barstar (barnase inhibitor)" evidence="2">
    <location>
        <begin position="1"/>
        <end position="81"/>
    </location>
</feature>
<comment type="similarity">
    <text evidence="1">Belongs to the barstar family.</text>
</comment>
<evidence type="ECO:0000259" key="2">
    <source>
        <dbReference type="Pfam" id="PF01337"/>
    </source>
</evidence>
<reference evidence="3 4" key="1">
    <citation type="submission" date="2023-07" db="EMBL/GenBank/DDBJ databases">
        <title>Sorghum-associated microbial communities from plants grown in Nebraska, USA.</title>
        <authorList>
            <person name="Schachtman D."/>
        </authorList>
    </citation>
    <scope>NUCLEOTIDE SEQUENCE [LARGE SCALE GENOMIC DNA]</scope>
    <source>
        <strain evidence="3 4">4256</strain>
    </source>
</reference>
<dbReference type="Proteomes" id="UP001267638">
    <property type="component" value="Unassembled WGS sequence"/>
</dbReference>
<organism evidence="3 4">
    <name type="scientific">Sphingobium xenophagum</name>
    <dbReference type="NCBI Taxonomy" id="121428"/>
    <lineage>
        <taxon>Bacteria</taxon>
        <taxon>Pseudomonadati</taxon>
        <taxon>Pseudomonadota</taxon>
        <taxon>Alphaproteobacteria</taxon>
        <taxon>Sphingomonadales</taxon>
        <taxon>Sphingomonadaceae</taxon>
        <taxon>Sphingobium</taxon>
    </lineage>
</organism>
<dbReference type="Gene3D" id="3.30.370.10">
    <property type="entry name" value="Barstar-like"/>
    <property type="match status" value="1"/>
</dbReference>
<dbReference type="Pfam" id="PF01337">
    <property type="entry name" value="Barstar"/>
    <property type="match status" value="1"/>
</dbReference>
<evidence type="ECO:0000313" key="3">
    <source>
        <dbReference type="EMBL" id="MDR7153627.1"/>
    </source>
</evidence>
<comment type="caution">
    <text evidence="3">The sequence shown here is derived from an EMBL/GenBank/DDBJ whole genome shotgun (WGS) entry which is preliminary data.</text>
</comment>
<gene>
    <name evidence="3" type="ORF">J2W40_000424</name>
</gene>
<evidence type="ECO:0000313" key="4">
    <source>
        <dbReference type="Proteomes" id="UP001267638"/>
    </source>
</evidence>
<name>A0ABU1WWD9_SPHXE</name>
<accession>A0ABU1WWD9</accession>
<dbReference type="InterPro" id="IPR035905">
    <property type="entry name" value="Barstar-like_sf"/>
</dbReference>
<dbReference type="SUPFAM" id="SSF52038">
    <property type="entry name" value="Barstar-related"/>
    <property type="match status" value="1"/>
</dbReference>
<sequence>MNVVELNAQHWETRDDFYDALLSKLGAPDWHGRSIAALIDSMIVGDINEVKLPTRVIVTGLDRAGGTAFDEIVSAFAALARYGALFQVISGQASLEIAEKV</sequence>
<keyword evidence="4" id="KW-1185">Reference proteome</keyword>
<proteinExistence type="inferred from homology"/>